<dbReference type="Pfam" id="PF00486">
    <property type="entry name" value="Trans_reg_C"/>
    <property type="match status" value="1"/>
</dbReference>
<protein>
    <submittedName>
        <fullName evidence="10">DNA-binding response OmpR family regulator</fullName>
    </submittedName>
</protein>
<keyword evidence="5" id="KW-0804">Transcription</keyword>
<evidence type="ECO:0000256" key="5">
    <source>
        <dbReference type="ARBA" id="ARBA00023163"/>
    </source>
</evidence>
<dbReference type="InterPro" id="IPR011006">
    <property type="entry name" value="CheY-like_superfamily"/>
</dbReference>
<gene>
    <name evidence="10" type="ORF">C7459_104186</name>
</gene>
<comment type="caution">
    <text evidence="10">The sequence shown here is derived from an EMBL/GenBank/DDBJ whole genome shotgun (WGS) entry which is preliminary data.</text>
</comment>
<evidence type="ECO:0000256" key="1">
    <source>
        <dbReference type="ARBA" id="ARBA00022553"/>
    </source>
</evidence>
<evidence type="ECO:0000313" key="10">
    <source>
        <dbReference type="EMBL" id="PWK14982.1"/>
    </source>
</evidence>
<accession>A0A316DB00</accession>
<dbReference type="Pfam" id="PF00072">
    <property type="entry name" value="Response_reg"/>
    <property type="match status" value="1"/>
</dbReference>
<evidence type="ECO:0000259" key="9">
    <source>
        <dbReference type="PROSITE" id="PS51755"/>
    </source>
</evidence>
<feature type="domain" description="OmpR/PhoB-type" evidence="9">
    <location>
        <begin position="126"/>
        <end position="224"/>
    </location>
</feature>
<reference evidence="10 11" key="1">
    <citation type="submission" date="2018-05" db="EMBL/GenBank/DDBJ databases">
        <title>Genomic Encyclopedia of Type Strains, Phase IV (KMG-IV): sequencing the most valuable type-strain genomes for metagenomic binning, comparative biology and taxonomic classification.</title>
        <authorList>
            <person name="Goeker M."/>
        </authorList>
    </citation>
    <scope>NUCLEOTIDE SEQUENCE [LARGE SCALE GENOMIC DNA]</scope>
    <source>
        <strain evidence="10 11">DSM 18773</strain>
    </source>
</reference>
<dbReference type="AlphaFoldDB" id="A0A316DB00"/>
<feature type="domain" description="Response regulatory" evidence="8">
    <location>
        <begin position="2"/>
        <end position="117"/>
    </location>
</feature>
<dbReference type="Proteomes" id="UP000245634">
    <property type="component" value="Unassembled WGS sequence"/>
</dbReference>
<keyword evidence="3" id="KW-0805">Transcription regulation</keyword>
<dbReference type="SUPFAM" id="SSF52172">
    <property type="entry name" value="CheY-like"/>
    <property type="match status" value="1"/>
</dbReference>
<evidence type="ECO:0000256" key="7">
    <source>
        <dbReference type="PROSITE-ProRule" id="PRU01091"/>
    </source>
</evidence>
<proteinExistence type="predicted"/>
<dbReference type="PANTHER" id="PTHR48111:SF22">
    <property type="entry name" value="REGULATOR OF RPOS"/>
    <property type="match status" value="1"/>
</dbReference>
<dbReference type="PROSITE" id="PS51755">
    <property type="entry name" value="OMPR_PHOB"/>
    <property type="match status" value="1"/>
</dbReference>
<dbReference type="GO" id="GO:0006355">
    <property type="term" value="P:regulation of DNA-templated transcription"/>
    <property type="evidence" value="ECO:0007669"/>
    <property type="project" value="InterPro"/>
</dbReference>
<dbReference type="SUPFAM" id="SSF46894">
    <property type="entry name" value="C-terminal effector domain of the bipartite response regulators"/>
    <property type="match status" value="1"/>
</dbReference>
<dbReference type="InterPro" id="IPR036388">
    <property type="entry name" value="WH-like_DNA-bd_sf"/>
</dbReference>
<dbReference type="GO" id="GO:0000156">
    <property type="term" value="F:phosphorelay response regulator activity"/>
    <property type="evidence" value="ECO:0007669"/>
    <property type="project" value="TreeGrafter"/>
</dbReference>
<evidence type="ECO:0000259" key="8">
    <source>
        <dbReference type="PROSITE" id="PS50110"/>
    </source>
</evidence>
<dbReference type="SMART" id="SM00448">
    <property type="entry name" value="REC"/>
    <property type="match status" value="1"/>
</dbReference>
<dbReference type="CDD" id="cd00383">
    <property type="entry name" value="trans_reg_C"/>
    <property type="match status" value="1"/>
</dbReference>
<dbReference type="Gene3D" id="6.10.250.690">
    <property type="match status" value="1"/>
</dbReference>
<evidence type="ECO:0000313" key="11">
    <source>
        <dbReference type="Proteomes" id="UP000245634"/>
    </source>
</evidence>
<dbReference type="SMART" id="SM00862">
    <property type="entry name" value="Trans_reg_C"/>
    <property type="match status" value="1"/>
</dbReference>
<dbReference type="InterPro" id="IPR016032">
    <property type="entry name" value="Sig_transdc_resp-reg_C-effctor"/>
</dbReference>
<feature type="DNA-binding region" description="OmpR/PhoB-type" evidence="7">
    <location>
        <begin position="126"/>
        <end position="224"/>
    </location>
</feature>
<keyword evidence="4 7" id="KW-0238">DNA-binding</keyword>
<evidence type="ECO:0000256" key="2">
    <source>
        <dbReference type="ARBA" id="ARBA00023012"/>
    </source>
</evidence>
<keyword evidence="11" id="KW-1185">Reference proteome</keyword>
<evidence type="ECO:0000256" key="4">
    <source>
        <dbReference type="ARBA" id="ARBA00023125"/>
    </source>
</evidence>
<evidence type="ECO:0000256" key="6">
    <source>
        <dbReference type="PROSITE-ProRule" id="PRU00169"/>
    </source>
</evidence>
<dbReference type="Gene3D" id="1.10.10.10">
    <property type="entry name" value="Winged helix-like DNA-binding domain superfamily/Winged helix DNA-binding domain"/>
    <property type="match status" value="1"/>
</dbReference>
<dbReference type="InterPro" id="IPR001789">
    <property type="entry name" value="Sig_transdc_resp-reg_receiver"/>
</dbReference>
<evidence type="ECO:0000256" key="3">
    <source>
        <dbReference type="ARBA" id="ARBA00023015"/>
    </source>
</evidence>
<dbReference type="PROSITE" id="PS50110">
    <property type="entry name" value="RESPONSE_REGULATORY"/>
    <property type="match status" value="1"/>
</dbReference>
<dbReference type="GO" id="GO:0005829">
    <property type="term" value="C:cytosol"/>
    <property type="evidence" value="ECO:0007669"/>
    <property type="project" value="TreeGrafter"/>
</dbReference>
<name>A0A316DB00_9BACL</name>
<feature type="modified residue" description="4-aspartylphosphate" evidence="6">
    <location>
        <position position="52"/>
    </location>
</feature>
<dbReference type="OrthoDB" id="2373414at2"/>
<dbReference type="InterPro" id="IPR039420">
    <property type="entry name" value="WalR-like"/>
</dbReference>
<dbReference type="GO" id="GO:0032993">
    <property type="term" value="C:protein-DNA complex"/>
    <property type="evidence" value="ECO:0007669"/>
    <property type="project" value="TreeGrafter"/>
</dbReference>
<organism evidence="10 11">
    <name type="scientific">Tumebacillus permanentifrigoris</name>
    <dbReference type="NCBI Taxonomy" id="378543"/>
    <lineage>
        <taxon>Bacteria</taxon>
        <taxon>Bacillati</taxon>
        <taxon>Bacillota</taxon>
        <taxon>Bacilli</taxon>
        <taxon>Bacillales</taxon>
        <taxon>Alicyclobacillaceae</taxon>
        <taxon>Tumebacillus</taxon>
    </lineage>
</organism>
<sequence length="224" mass="25395">MNVLLAEDDQRLGKLVLHLLTKKDGHQVDWVMRGDEAYDYAKAVAYDVIILDWMMPQMNGVEVCRLLRREGYTGAVLMLTAKDAVQDRVQGLDAGADDYLVKPFEFEELQARLRALGRRAFTPLQQDVFCHAGLEVNRTDHTVSRAGVQVQLSPREFQLLDLLLQNHGQVLPRELILQRVWGFDSDITKNAIDATVKLLRKKLDLPGAETLIKSVRGIGYKLEN</sequence>
<dbReference type="GO" id="GO:0000976">
    <property type="term" value="F:transcription cis-regulatory region binding"/>
    <property type="evidence" value="ECO:0007669"/>
    <property type="project" value="TreeGrafter"/>
</dbReference>
<dbReference type="EMBL" id="QGGL01000004">
    <property type="protein sequence ID" value="PWK14982.1"/>
    <property type="molecule type" value="Genomic_DNA"/>
</dbReference>
<dbReference type="InterPro" id="IPR001867">
    <property type="entry name" value="OmpR/PhoB-type_DNA-bd"/>
</dbReference>
<keyword evidence="1 6" id="KW-0597">Phosphoprotein</keyword>
<dbReference type="Gene3D" id="3.40.50.2300">
    <property type="match status" value="1"/>
</dbReference>
<dbReference type="PANTHER" id="PTHR48111">
    <property type="entry name" value="REGULATOR OF RPOS"/>
    <property type="match status" value="1"/>
</dbReference>
<keyword evidence="2" id="KW-0902">Two-component regulatory system</keyword>
<dbReference type="RefSeq" id="WP_109687438.1">
    <property type="nucleotide sequence ID" value="NZ_QGGL01000004.1"/>
</dbReference>